<evidence type="ECO:0000256" key="2">
    <source>
        <dbReference type="ARBA" id="ARBA00022603"/>
    </source>
</evidence>
<evidence type="ECO:0000256" key="5">
    <source>
        <dbReference type="ARBA" id="ARBA00039112"/>
    </source>
</evidence>
<evidence type="ECO:0000256" key="6">
    <source>
        <dbReference type="ARBA" id="ARBA00039449"/>
    </source>
</evidence>
<keyword evidence="4 11" id="KW-0949">S-adenosyl-L-methionine</keyword>
<proteinExistence type="evidence at transcript level"/>
<dbReference type="Pfam" id="PF05891">
    <property type="entry name" value="Methyltransf_PK"/>
    <property type="match status" value="1"/>
</dbReference>
<feature type="binding site" evidence="11">
    <location>
        <begin position="170"/>
        <end position="171"/>
    </location>
    <ligand>
        <name>S-adenosyl-L-methionine</name>
        <dbReference type="ChEBI" id="CHEBI:59789"/>
    </ligand>
</feature>
<feature type="binding site" evidence="11">
    <location>
        <position position="186"/>
    </location>
    <ligand>
        <name>S-adenosyl-L-methionine</name>
        <dbReference type="ChEBI" id="CHEBI:59789"/>
    </ligand>
</feature>
<dbReference type="Gene3D" id="3.40.50.150">
    <property type="entry name" value="Vaccinia Virus protein VP39"/>
    <property type="match status" value="1"/>
</dbReference>
<dbReference type="InterPro" id="IPR029063">
    <property type="entry name" value="SAM-dependent_MTases_sf"/>
</dbReference>
<evidence type="ECO:0000256" key="10">
    <source>
        <dbReference type="ARBA" id="ARBA00048167"/>
    </source>
</evidence>
<dbReference type="PANTHER" id="PTHR12753">
    <property type="entry name" value="AD-003 - RELATED"/>
    <property type="match status" value="1"/>
</dbReference>
<comment type="catalytic activity">
    <reaction evidence="9">
        <text>N-terminal L-prolyl-L-prolyl-L-lysyl-[protein] + 2 S-adenosyl-L-methionine = N-terminal N,N-dimethyl-L-prolyl-L-prolyl-L-lysyl-[protein] + 2 S-adenosyl-L-homocysteine + 2 H(+)</text>
        <dbReference type="Rhea" id="RHEA:54736"/>
        <dbReference type="Rhea" id="RHEA-COMP:13787"/>
        <dbReference type="Rhea" id="RHEA-COMP:13974"/>
        <dbReference type="ChEBI" id="CHEBI:15378"/>
        <dbReference type="ChEBI" id="CHEBI:57856"/>
        <dbReference type="ChEBI" id="CHEBI:59789"/>
        <dbReference type="ChEBI" id="CHEBI:138059"/>
        <dbReference type="ChEBI" id="CHEBI:138318"/>
        <dbReference type="EC" id="2.1.1.244"/>
    </reaction>
</comment>
<name>G3MHK3_AMBMU</name>
<feature type="non-terminal residue" evidence="12">
    <location>
        <position position="1"/>
    </location>
</feature>
<keyword evidence="2" id="KW-0489">Methyltransferase</keyword>
<feature type="binding site" evidence="11">
    <location>
        <position position="125"/>
    </location>
    <ligand>
        <name>S-adenosyl-L-methionine</name>
        <dbReference type="ChEBI" id="CHEBI:59789"/>
    </ligand>
</feature>
<protein>
    <recommendedName>
        <fullName evidence="6">Alpha N-terminal protein methyltransferase 1</fullName>
        <ecNumber evidence="5">2.1.1.244</ecNumber>
    </recommendedName>
    <alternativeName>
        <fullName evidence="7">X-Pro-Lys N-terminal protein methyltransferase 1</fullName>
    </alternativeName>
</protein>
<evidence type="ECO:0000256" key="7">
    <source>
        <dbReference type="ARBA" id="ARBA00043129"/>
    </source>
</evidence>
<dbReference type="SUPFAM" id="SSF53335">
    <property type="entry name" value="S-adenosyl-L-methionine-dependent methyltransferases"/>
    <property type="match status" value="1"/>
</dbReference>
<dbReference type="GO" id="GO:0005737">
    <property type="term" value="C:cytoplasm"/>
    <property type="evidence" value="ECO:0007669"/>
    <property type="project" value="TreeGrafter"/>
</dbReference>
<sequence>AEASHQKRLLQRALADRALGLCVASVPQPPVSHPFFSYILRVEQLHKFVSRGDMATAQHSENFYDQGKAYWETIPATIDGMLGGYSEISSTDIHSSHRLLKLFRENKTAPLGRLRALDCGAGIGRITKHLLLPMFDTVDMVEQNQAFLDKAHTYIGAESKRVGRLICQGLQDFTPEEGYYDVIWCQWVTGHLTDADLVSFVQRCLHGLRENGLFVIKDNVTQGSVDVDNRDGSVTRPRKLFLQIFEKAGAKMLADRKQYKFPKGLYEVRTFAMR</sequence>
<dbReference type="EMBL" id="JO841354">
    <property type="protein sequence ID" value="AEO32971.1"/>
    <property type="molecule type" value="mRNA"/>
</dbReference>
<dbReference type="EC" id="2.1.1.244" evidence="5"/>
<feature type="binding site" evidence="11">
    <location>
        <position position="120"/>
    </location>
    <ligand>
        <name>S-adenosyl-L-methionine</name>
        <dbReference type="ChEBI" id="CHEBI:59789"/>
    </ligand>
</feature>
<evidence type="ECO:0000256" key="1">
    <source>
        <dbReference type="ARBA" id="ARBA00009059"/>
    </source>
</evidence>
<keyword evidence="3" id="KW-0808">Transferase</keyword>
<reference evidence="12" key="1">
    <citation type="journal article" date="2011" name="PLoS ONE">
        <title>A deep insight into the sialotranscriptome of the gulf coast tick, Amblyomma maculatum.</title>
        <authorList>
            <person name="Karim S."/>
            <person name="Singh P."/>
            <person name="Ribeiro J.M."/>
        </authorList>
    </citation>
    <scope>NUCLEOTIDE SEQUENCE</scope>
    <source>
        <tissue evidence="12">Salivary gland</tissue>
    </source>
</reference>
<evidence type="ECO:0000256" key="4">
    <source>
        <dbReference type="ARBA" id="ARBA00022691"/>
    </source>
</evidence>
<evidence type="ECO:0000256" key="9">
    <source>
        <dbReference type="ARBA" id="ARBA00047885"/>
    </source>
</evidence>
<organism evidence="12">
    <name type="scientific">Amblyomma maculatum</name>
    <name type="common">Gulf Coast tick</name>
    <dbReference type="NCBI Taxonomy" id="34609"/>
    <lineage>
        <taxon>Eukaryota</taxon>
        <taxon>Metazoa</taxon>
        <taxon>Ecdysozoa</taxon>
        <taxon>Arthropoda</taxon>
        <taxon>Chelicerata</taxon>
        <taxon>Arachnida</taxon>
        <taxon>Acari</taxon>
        <taxon>Parasitiformes</taxon>
        <taxon>Ixodida</taxon>
        <taxon>Ixodoidea</taxon>
        <taxon>Ixodidae</taxon>
        <taxon>Amblyomminae</taxon>
        <taxon>Amblyomma</taxon>
    </lineage>
</organism>
<dbReference type="PANTHER" id="PTHR12753:SF0">
    <property type="entry name" value="ALPHA N-TERMINAL PROTEIN METHYLTRANSFERASE 1"/>
    <property type="match status" value="1"/>
</dbReference>
<comment type="catalytic activity">
    <reaction evidence="8">
        <text>N-terminal L-seryl-L-prolyl-L-lysyl-[protein] + 3 S-adenosyl-L-methionine = N-terminal N,N,N-trimethyl-L-seryl-L-prolyl-L-lysyl-[protein] + 3 S-adenosyl-L-homocysteine + 3 H(+)</text>
        <dbReference type="Rhea" id="RHEA:54724"/>
        <dbReference type="Rhea" id="RHEA-COMP:13789"/>
        <dbReference type="Rhea" id="RHEA-COMP:13973"/>
        <dbReference type="ChEBI" id="CHEBI:15378"/>
        <dbReference type="ChEBI" id="CHEBI:57856"/>
        <dbReference type="ChEBI" id="CHEBI:59789"/>
        <dbReference type="ChEBI" id="CHEBI:138061"/>
        <dbReference type="ChEBI" id="CHEBI:138317"/>
        <dbReference type="EC" id="2.1.1.244"/>
    </reaction>
</comment>
<dbReference type="GO" id="GO:0071885">
    <property type="term" value="F:N-terminal protein N-methyltransferase activity"/>
    <property type="evidence" value="ECO:0007669"/>
    <property type="project" value="UniProtKB-EC"/>
</dbReference>
<dbReference type="GO" id="GO:0032259">
    <property type="term" value="P:methylation"/>
    <property type="evidence" value="ECO:0007669"/>
    <property type="project" value="UniProtKB-KW"/>
</dbReference>
<evidence type="ECO:0000256" key="8">
    <source>
        <dbReference type="ARBA" id="ARBA00047306"/>
    </source>
</evidence>
<dbReference type="PIRSF" id="PIRSF016958">
    <property type="entry name" value="DUF858_MeTrfase_lik"/>
    <property type="match status" value="1"/>
</dbReference>
<evidence type="ECO:0000256" key="11">
    <source>
        <dbReference type="PIRSR" id="PIRSR016958-1"/>
    </source>
</evidence>
<dbReference type="FunFam" id="3.40.50.150:FF:000025">
    <property type="entry name" value="N-terminal Xaa-Pro-Lys N-methyltransferase 1"/>
    <property type="match status" value="1"/>
</dbReference>
<evidence type="ECO:0000313" key="12">
    <source>
        <dbReference type="EMBL" id="AEO32971.1"/>
    </source>
</evidence>
<comment type="similarity">
    <text evidence="1">Belongs to the methyltransferase superfamily. NTM1 family.</text>
</comment>
<dbReference type="InterPro" id="IPR008576">
    <property type="entry name" value="MeTrfase_NTM1"/>
</dbReference>
<dbReference type="CDD" id="cd02440">
    <property type="entry name" value="AdoMet_MTases"/>
    <property type="match status" value="1"/>
</dbReference>
<comment type="catalytic activity">
    <reaction evidence="10">
        <text>N-terminal L-alanyl-L-prolyl-L-lysyl-[protein] + 3 S-adenosyl-L-methionine = N-terminal N,N,N-trimethyl-L-alanyl-L-prolyl-L-lysyl-[protein] + 3 S-adenosyl-L-homocysteine + 3 H(+)</text>
        <dbReference type="Rhea" id="RHEA:54712"/>
        <dbReference type="Rhea" id="RHEA-COMP:13785"/>
        <dbReference type="Rhea" id="RHEA-COMP:13971"/>
        <dbReference type="ChEBI" id="CHEBI:15378"/>
        <dbReference type="ChEBI" id="CHEBI:57856"/>
        <dbReference type="ChEBI" id="CHEBI:59789"/>
        <dbReference type="ChEBI" id="CHEBI:138057"/>
        <dbReference type="ChEBI" id="CHEBI:138315"/>
        <dbReference type="EC" id="2.1.1.244"/>
    </reaction>
</comment>
<accession>G3MHK3</accession>
<evidence type="ECO:0000256" key="3">
    <source>
        <dbReference type="ARBA" id="ARBA00022679"/>
    </source>
</evidence>
<dbReference type="AlphaFoldDB" id="G3MHK3"/>